<dbReference type="GeneID" id="28995128"/>
<sequence>MSSSSTSTTTISTTNTMHTTTTHLGSPPSHWSSTLSDGVGSLSASKNYSPPYRPFAPAESPQPVSIVFDSNVHFVSLSSLESGLSTKSPTKPAIVSPSLKDNNITVDPQKWLYEYGAERERDRQWRQHYVLKMVFGGNLKVELDQQPKQILDCGCGVGLWTLEMAQAYPGAKVIGLDVVLPITGGVSLADFEENQNGVCVAGLPNLKYIYADLLSPLPFPDNTFDLINQRDVATVVPAKYWPDLVKEFQRVLKPGGKLQLVEYDILFKSPGPVLALVNEWYKIAASMIGVDPHYVQSIEPLLQKTGFEDVEETVYSIPIGEWPDDPTKKQQGYLYKEQIKALFKSMRKWWLSEIRVTSEEYERVCLGALDEFEEHENVAEWRIFTARKPLKE</sequence>
<dbReference type="EMBL" id="KV441004">
    <property type="protein sequence ID" value="OAD66328.1"/>
    <property type="molecule type" value="Genomic_DNA"/>
</dbReference>
<proteinExistence type="predicted"/>
<dbReference type="Pfam" id="PF13649">
    <property type="entry name" value="Methyltransf_25"/>
    <property type="match status" value="1"/>
</dbReference>
<gene>
    <name evidence="3" type="ORF">PHYBLDRAFT_160650</name>
</gene>
<dbReference type="InterPro" id="IPR029063">
    <property type="entry name" value="SAM-dependent_MTases_sf"/>
</dbReference>
<dbReference type="STRING" id="763407.A0A167JMR3"/>
<name>A0A167JMR3_PHYB8</name>
<dbReference type="CDD" id="cd02440">
    <property type="entry name" value="AdoMet_MTases"/>
    <property type="match status" value="1"/>
</dbReference>
<dbReference type="GO" id="GO:0008168">
    <property type="term" value="F:methyltransferase activity"/>
    <property type="evidence" value="ECO:0007669"/>
    <property type="project" value="TreeGrafter"/>
</dbReference>
<evidence type="ECO:0000313" key="3">
    <source>
        <dbReference type="EMBL" id="OAD66328.1"/>
    </source>
</evidence>
<dbReference type="FunCoup" id="A0A167JMR3">
    <property type="interactions" value="3"/>
</dbReference>
<evidence type="ECO:0000259" key="2">
    <source>
        <dbReference type="Pfam" id="PF13649"/>
    </source>
</evidence>
<feature type="compositionally biased region" description="Low complexity" evidence="1">
    <location>
        <begin position="1"/>
        <end position="22"/>
    </location>
</feature>
<dbReference type="RefSeq" id="XP_018284368.1">
    <property type="nucleotide sequence ID" value="XM_018434222.1"/>
</dbReference>
<keyword evidence="4" id="KW-1185">Reference proteome</keyword>
<organism evidence="3 4">
    <name type="scientific">Phycomyces blakesleeanus (strain ATCC 8743b / DSM 1359 / FGSC 10004 / NBRC 33097 / NRRL 1555)</name>
    <dbReference type="NCBI Taxonomy" id="763407"/>
    <lineage>
        <taxon>Eukaryota</taxon>
        <taxon>Fungi</taxon>
        <taxon>Fungi incertae sedis</taxon>
        <taxon>Mucoromycota</taxon>
        <taxon>Mucoromycotina</taxon>
        <taxon>Mucoromycetes</taxon>
        <taxon>Mucorales</taxon>
        <taxon>Phycomycetaceae</taxon>
        <taxon>Phycomyces</taxon>
    </lineage>
</organism>
<dbReference type="OrthoDB" id="2013972at2759"/>
<protein>
    <recommendedName>
        <fullName evidence="2">Methyltransferase domain-containing protein</fullName>
    </recommendedName>
</protein>
<reference evidence="4" key="1">
    <citation type="submission" date="2015-06" db="EMBL/GenBank/DDBJ databases">
        <title>Expansion of signal transduction pathways in fungi by whole-genome duplication.</title>
        <authorList>
            <consortium name="DOE Joint Genome Institute"/>
            <person name="Corrochano L.M."/>
            <person name="Kuo A."/>
            <person name="Marcet-Houben M."/>
            <person name="Polaino S."/>
            <person name="Salamov A."/>
            <person name="Villalobos J.M."/>
            <person name="Alvarez M.I."/>
            <person name="Avalos J."/>
            <person name="Benito E.P."/>
            <person name="Benoit I."/>
            <person name="Burger G."/>
            <person name="Camino L.P."/>
            <person name="Canovas D."/>
            <person name="Cerda-Olmedo E."/>
            <person name="Cheng J.-F."/>
            <person name="Dominguez A."/>
            <person name="Elias M."/>
            <person name="Eslava A.P."/>
            <person name="Glaser F."/>
            <person name="Grimwood J."/>
            <person name="Gutierrez G."/>
            <person name="Heitman J."/>
            <person name="Henrissat B."/>
            <person name="Iturriaga E.A."/>
            <person name="Lang B.F."/>
            <person name="Lavin J.L."/>
            <person name="Lee S."/>
            <person name="Li W."/>
            <person name="Lindquist E."/>
            <person name="Lopez-Garcia S."/>
            <person name="Luque E.M."/>
            <person name="Marcos A.T."/>
            <person name="Martin J."/>
            <person name="McCluskey K."/>
            <person name="Medina H.R."/>
            <person name="Miralles-Duran A."/>
            <person name="Miyazaki A."/>
            <person name="Munoz-Torres E."/>
            <person name="Oguiza J.A."/>
            <person name="Ohm R."/>
            <person name="Olmedo M."/>
            <person name="Orejas M."/>
            <person name="Ortiz-Castellanos L."/>
            <person name="Pisabarro A.G."/>
            <person name="Rodriguez-Romero J."/>
            <person name="Ruiz-Herrera J."/>
            <person name="Ruiz-Vazquez R."/>
            <person name="Sanz C."/>
            <person name="Schackwitz W."/>
            <person name="Schmutz J."/>
            <person name="Shahriari M."/>
            <person name="Shelest E."/>
            <person name="Silva-Franco F."/>
            <person name="Soanes D."/>
            <person name="Syed K."/>
            <person name="Tagua V.G."/>
            <person name="Talbot N.J."/>
            <person name="Thon M."/>
            <person name="De vries R.P."/>
            <person name="Wiebenga A."/>
            <person name="Yadav J.S."/>
            <person name="Braun E.L."/>
            <person name="Baker S."/>
            <person name="Garre V."/>
            <person name="Horwitz B."/>
            <person name="Torres-Martinez S."/>
            <person name="Idnurm A."/>
            <person name="Herrera-Estrella A."/>
            <person name="Gabaldon T."/>
            <person name="Grigoriev I.V."/>
        </authorList>
    </citation>
    <scope>NUCLEOTIDE SEQUENCE [LARGE SCALE GENOMIC DNA]</scope>
    <source>
        <strain evidence="4">NRRL 1555(-)</strain>
    </source>
</reference>
<dbReference type="VEuPathDB" id="FungiDB:PHYBLDRAFT_160650"/>
<dbReference type="Gene3D" id="3.40.50.150">
    <property type="entry name" value="Vaccinia Virus protein VP39"/>
    <property type="match status" value="1"/>
</dbReference>
<feature type="region of interest" description="Disordered" evidence="1">
    <location>
        <begin position="1"/>
        <end position="37"/>
    </location>
</feature>
<dbReference type="PANTHER" id="PTHR43591">
    <property type="entry name" value="METHYLTRANSFERASE"/>
    <property type="match status" value="1"/>
</dbReference>
<dbReference type="InParanoid" id="A0A167JMR3"/>
<accession>A0A167JMR3</accession>
<dbReference type="InterPro" id="IPR041698">
    <property type="entry name" value="Methyltransf_25"/>
</dbReference>
<dbReference type="PANTHER" id="PTHR43591:SF24">
    <property type="entry name" value="2-METHOXY-6-POLYPRENYL-1,4-BENZOQUINOL METHYLASE, MITOCHONDRIAL"/>
    <property type="match status" value="1"/>
</dbReference>
<evidence type="ECO:0000256" key="1">
    <source>
        <dbReference type="SAM" id="MobiDB-lite"/>
    </source>
</evidence>
<dbReference type="Proteomes" id="UP000077315">
    <property type="component" value="Unassembled WGS sequence"/>
</dbReference>
<dbReference type="SUPFAM" id="SSF53335">
    <property type="entry name" value="S-adenosyl-L-methionine-dependent methyltransferases"/>
    <property type="match status" value="1"/>
</dbReference>
<feature type="domain" description="Methyltransferase" evidence="2">
    <location>
        <begin position="150"/>
        <end position="256"/>
    </location>
</feature>
<evidence type="ECO:0000313" key="4">
    <source>
        <dbReference type="Proteomes" id="UP000077315"/>
    </source>
</evidence>
<dbReference type="AlphaFoldDB" id="A0A167JMR3"/>